<dbReference type="PANTHER" id="PTHR34224">
    <property type="entry name" value="INTERACTOR OF CONSTITUTIVE ACTIVE ROPS 2, CHLOROPLASTIC-RELATED"/>
    <property type="match status" value="1"/>
</dbReference>
<evidence type="ECO:0000313" key="5">
    <source>
        <dbReference type="EMBL" id="RZC78801.1"/>
    </source>
</evidence>
<dbReference type="Proteomes" id="UP000316621">
    <property type="component" value="Chromosome 9"/>
</dbReference>
<evidence type="ECO:0000256" key="2">
    <source>
        <dbReference type="ARBA" id="ARBA00023054"/>
    </source>
</evidence>
<dbReference type="PANTHER" id="PTHR34224:SF4">
    <property type="entry name" value="INTERACTOR OF CONSTITUTIVE ACTIVE ROPS 2, CHLOROPLASTIC"/>
    <property type="match status" value="1"/>
</dbReference>
<dbReference type="AlphaFoldDB" id="A0A4Y7L361"/>
<evidence type="ECO:0000313" key="6">
    <source>
        <dbReference type="Proteomes" id="UP000316621"/>
    </source>
</evidence>
<feature type="coiled-coil region" evidence="3">
    <location>
        <begin position="271"/>
        <end position="345"/>
    </location>
</feature>
<feature type="region of interest" description="Disordered" evidence="4">
    <location>
        <begin position="566"/>
        <end position="604"/>
    </location>
</feature>
<gene>
    <name evidence="5" type="ORF">C5167_002997</name>
</gene>
<feature type="compositionally biased region" description="Polar residues" evidence="4">
    <location>
        <begin position="1"/>
        <end position="13"/>
    </location>
</feature>
<protein>
    <submittedName>
        <fullName evidence="5">Uncharacterized protein</fullName>
    </submittedName>
</protein>
<proteinExistence type="inferred from homology"/>
<dbReference type="OrthoDB" id="1932291at2759"/>
<feature type="compositionally biased region" description="Polar residues" evidence="4">
    <location>
        <begin position="30"/>
        <end position="49"/>
    </location>
</feature>
<feature type="coiled-coil region" evidence="3">
    <location>
        <begin position="454"/>
        <end position="481"/>
    </location>
</feature>
<evidence type="ECO:0000256" key="4">
    <source>
        <dbReference type="SAM" id="MobiDB-lite"/>
    </source>
</evidence>
<keyword evidence="6" id="KW-1185">Reference proteome</keyword>
<dbReference type="InterPro" id="IPR029688">
    <property type="entry name" value="ICR"/>
</dbReference>
<keyword evidence="2 3" id="KW-0175">Coiled coil</keyword>
<reference evidence="5 6" key="1">
    <citation type="journal article" date="2018" name="Science">
        <title>The opium poppy genome and morphinan production.</title>
        <authorList>
            <person name="Guo L."/>
            <person name="Winzer T."/>
            <person name="Yang X."/>
            <person name="Li Y."/>
            <person name="Ning Z."/>
            <person name="He Z."/>
            <person name="Teodor R."/>
            <person name="Lu Y."/>
            <person name="Bowser T.A."/>
            <person name="Graham I.A."/>
            <person name="Ye K."/>
        </authorList>
    </citation>
    <scope>NUCLEOTIDE SEQUENCE [LARGE SCALE GENOMIC DNA]</scope>
    <source>
        <strain evidence="6">cv. HN1</strain>
        <tissue evidence="5">Leaves</tissue>
    </source>
</reference>
<feature type="region of interest" description="Disordered" evidence="4">
    <location>
        <begin position="1"/>
        <end position="75"/>
    </location>
</feature>
<name>A0A4Y7L361_PAPSO</name>
<dbReference type="Gramene" id="RZC78801">
    <property type="protein sequence ID" value="RZC78801"/>
    <property type="gene ID" value="C5167_002997"/>
</dbReference>
<dbReference type="STRING" id="3469.A0A4Y7L361"/>
<sequence length="620" mass="69567">MQTPKARSGSSEVPQRPSPVTPRTARQLKVTGSESDSASPHPTVRTPNRSPKVMDRRSPRSPVTELQKKRPSKISELESQLAKLQEDLKAAKDQLGSSESCKILAQQEAEEAKKQLLALNGKLEESQRQLLEKSVSLEIRLEQLQKVSEEHDQTLQSELEDVQKQHSMDSATLASALNEVERFKVQLDMTIESEATETKYVEITNAEILSLKSELAETLELVENLNFQLRDCKESEAKAQELVDETLVQFQTVKETAEILRSEGLEKMEAYNSLSSELDKSKVKIELLEELVSKLQLDLANASQKNHSGDNENNWAIPDGKIGEADQLEKELKSKKLQVEQLTSTIEANEFKYHEEQILSTTEINNAYELVDRIKSEASLREDELEAEIKKARASIGELKAALMDKETALQSILEENELLNMKIVKNQSSDIQSELEFELKKSKEDFSDLKACLMVKETELQSILEENKSLKSEVKKKELENGKGKEETIAKAEAARAAELEAMKKLGYVKQEADESSRRAARVAEQLDAAQASNAELEAEMRRLKVQSDQWRKAAEAAAAVLSTGNNGRFMERSGSMDSNYHPVTGKLGSPYSDLDDDSPKKKNTNVLKKIGILWKKQK</sequence>
<feature type="coiled-coil region" evidence="3">
    <location>
        <begin position="375"/>
        <end position="402"/>
    </location>
</feature>
<feature type="coiled-coil region" evidence="3">
    <location>
        <begin position="521"/>
        <end position="555"/>
    </location>
</feature>
<dbReference type="OMA" id="LWRKNHH"/>
<dbReference type="EMBL" id="CM010723">
    <property type="protein sequence ID" value="RZC78801.1"/>
    <property type="molecule type" value="Genomic_DNA"/>
</dbReference>
<evidence type="ECO:0000256" key="1">
    <source>
        <dbReference type="ARBA" id="ARBA00009778"/>
    </source>
</evidence>
<evidence type="ECO:0000256" key="3">
    <source>
        <dbReference type="SAM" id="Coils"/>
    </source>
</evidence>
<organism evidence="5 6">
    <name type="scientific">Papaver somniferum</name>
    <name type="common">Opium poppy</name>
    <dbReference type="NCBI Taxonomy" id="3469"/>
    <lineage>
        <taxon>Eukaryota</taxon>
        <taxon>Viridiplantae</taxon>
        <taxon>Streptophyta</taxon>
        <taxon>Embryophyta</taxon>
        <taxon>Tracheophyta</taxon>
        <taxon>Spermatophyta</taxon>
        <taxon>Magnoliopsida</taxon>
        <taxon>Ranunculales</taxon>
        <taxon>Papaveraceae</taxon>
        <taxon>Papaveroideae</taxon>
        <taxon>Papaver</taxon>
    </lineage>
</organism>
<comment type="similarity">
    <text evidence="1">Belongs to the ICR family.</text>
</comment>
<accession>A0A4Y7L361</accession>